<keyword evidence="1" id="KW-0812">Transmembrane</keyword>
<dbReference type="PANTHER" id="PTHR41983">
    <property type="entry name" value="SHORT-CHAIN FATTY ACID TRANSPORTER-RELATED"/>
    <property type="match status" value="1"/>
</dbReference>
<dbReference type="AlphaFoldDB" id="A0A543AP03"/>
<keyword evidence="3" id="KW-1185">Reference proteome</keyword>
<dbReference type="Proteomes" id="UP000319746">
    <property type="component" value="Unassembled WGS sequence"/>
</dbReference>
<proteinExistence type="predicted"/>
<feature type="transmembrane region" description="Helical" evidence="1">
    <location>
        <begin position="266"/>
        <end position="284"/>
    </location>
</feature>
<evidence type="ECO:0000313" key="2">
    <source>
        <dbReference type="EMBL" id="TQL74276.1"/>
    </source>
</evidence>
<comment type="caution">
    <text evidence="2">The sequence shown here is derived from an EMBL/GenBank/DDBJ whole genome shotgun (WGS) entry which is preliminary data.</text>
</comment>
<feature type="transmembrane region" description="Helical" evidence="1">
    <location>
        <begin position="35"/>
        <end position="57"/>
    </location>
</feature>
<feature type="transmembrane region" description="Helical" evidence="1">
    <location>
        <begin position="290"/>
        <end position="310"/>
    </location>
</feature>
<dbReference type="InterPro" id="IPR006160">
    <property type="entry name" value="SCFA_transpt_AtoE"/>
</dbReference>
<reference evidence="2 3" key="1">
    <citation type="submission" date="2019-06" db="EMBL/GenBank/DDBJ databases">
        <title>Sequencing the genomes of 1000 actinobacteria strains.</title>
        <authorList>
            <person name="Klenk H.-P."/>
        </authorList>
    </citation>
    <scope>NUCLEOTIDE SEQUENCE [LARGE SCALE GENOMIC DNA]</scope>
    <source>
        <strain evidence="2 3">DSM 24083</strain>
    </source>
</reference>
<dbReference type="PANTHER" id="PTHR41983:SF2">
    <property type="entry name" value="SHORT-CHAIN FATTY ACID TRANSPORTER-RELATED"/>
    <property type="match status" value="1"/>
</dbReference>
<sequence>MTIANKEKTPIKIMPPRRTIISKMMEPLNKVVERLIPSALIFAIGLTVAVLLMALWLTPSSPSEVLQEWGTGLSGLLEFMTQMALMLFLGFMLAHTKPFSRLLTWLARVPNTPMQAYLFVFLLAAMASLVTWGLGLVVGGLMARKVGEEAKRRSIQAHFPMLVASGFSGFIVQHMGYTGVGPLTAATPGSFLAEHLGQPLSTSETIYSSWNLVAILIVIAVVAATLYAIAPRGVKVIPFSGEIVEETTKAQESEKTPAERLDSSRIFTLVLGVILMLYVIQYFATGGELILDIVNWTFLALVFLLVRSPVEVIQLARSAATNVGEILLQFPLYAGILGVMSGTGLMAVISGWFIQFASPEMLPIVAFLSAGLVNMAVPSGGGQFAVQGPLMLDAAAASGVDPAIVIMAVAYGDQWTNMIQPFWALPLLAIAGLRIRDILGYTTAVLVTSGIAFLGILFVVGTFII</sequence>
<protein>
    <submittedName>
        <fullName evidence="2">Short-chain fatty acids transporter</fullName>
    </submittedName>
</protein>
<dbReference type="GO" id="GO:0005886">
    <property type="term" value="C:plasma membrane"/>
    <property type="evidence" value="ECO:0007669"/>
    <property type="project" value="TreeGrafter"/>
</dbReference>
<feature type="transmembrane region" description="Helical" evidence="1">
    <location>
        <begin position="69"/>
        <end position="94"/>
    </location>
</feature>
<feature type="transmembrane region" description="Helical" evidence="1">
    <location>
        <begin position="330"/>
        <end position="355"/>
    </location>
</feature>
<evidence type="ECO:0000313" key="3">
    <source>
        <dbReference type="Proteomes" id="UP000319746"/>
    </source>
</evidence>
<feature type="transmembrane region" description="Helical" evidence="1">
    <location>
        <begin position="442"/>
        <end position="464"/>
    </location>
</feature>
<organism evidence="2 3">
    <name type="scientific">Enteractinococcus coprophilus</name>
    <dbReference type="NCBI Taxonomy" id="1027633"/>
    <lineage>
        <taxon>Bacteria</taxon>
        <taxon>Bacillati</taxon>
        <taxon>Actinomycetota</taxon>
        <taxon>Actinomycetes</taxon>
        <taxon>Micrococcales</taxon>
        <taxon>Micrococcaceae</taxon>
    </lineage>
</organism>
<dbReference type="RefSeq" id="WP_342774651.1">
    <property type="nucleotide sequence ID" value="NZ_BAABAN010000016.1"/>
</dbReference>
<feature type="transmembrane region" description="Helical" evidence="1">
    <location>
        <begin position="210"/>
        <end position="230"/>
    </location>
</feature>
<feature type="transmembrane region" description="Helical" evidence="1">
    <location>
        <begin position="114"/>
        <end position="138"/>
    </location>
</feature>
<keyword evidence="1" id="KW-0472">Membrane</keyword>
<name>A0A543AP03_9MICC</name>
<keyword evidence="1" id="KW-1133">Transmembrane helix</keyword>
<accession>A0A543AP03</accession>
<evidence type="ECO:0000256" key="1">
    <source>
        <dbReference type="SAM" id="Phobius"/>
    </source>
</evidence>
<dbReference type="EMBL" id="VFOU01000001">
    <property type="protein sequence ID" value="TQL74276.1"/>
    <property type="molecule type" value="Genomic_DNA"/>
</dbReference>
<dbReference type="Pfam" id="PF02667">
    <property type="entry name" value="SCFA_trans"/>
    <property type="match status" value="1"/>
</dbReference>
<gene>
    <name evidence="2" type="ORF">FB556_0736</name>
</gene>
<feature type="transmembrane region" description="Helical" evidence="1">
    <location>
        <begin position="361"/>
        <end position="378"/>
    </location>
</feature>